<name>A0A4Q9VGW6_9HYPH</name>
<dbReference type="Proteomes" id="UP000292781">
    <property type="component" value="Unassembled WGS sequence"/>
</dbReference>
<reference evidence="1 2" key="1">
    <citation type="submission" date="2019-02" db="EMBL/GenBank/DDBJ databases">
        <title>Siculibacillus lacustris gen. nov., sp. nov., a new rosette-forming bacterium isolated from a freshwater crater lake (Lake St. Ana, Romania).</title>
        <authorList>
            <person name="Felfoldi T."/>
            <person name="Marton Z."/>
            <person name="Szabo A."/>
            <person name="Mentes A."/>
            <person name="Boka K."/>
            <person name="Marialigeti K."/>
            <person name="Mathe I."/>
            <person name="Koncz M."/>
            <person name="Schumann P."/>
            <person name="Toth E."/>
        </authorList>
    </citation>
    <scope>NUCLEOTIDE SEQUENCE [LARGE SCALE GENOMIC DNA]</scope>
    <source>
        <strain evidence="1 2">SA-279</strain>
    </source>
</reference>
<dbReference type="RefSeq" id="WP_131311126.1">
    <property type="nucleotide sequence ID" value="NZ_SJFN01000035.1"/>
</dbReference>
<gene>
    <name evidence="1" type="ORF">EYW49_18555</name>
</gene>
<sequence>MGNLIWKIRQNETFNKAEALYAIQDGVVGVIIPLHDPRDGNWDGTVSTAEWAIGGLMGLNSVLSNAQMARLMKSISLDESDVELYQASEQQFARALVVAVEWGFKKAYVEVWAGAVGKIATAGLVNLPITQFFVRKSLEAAIKRSYDAAVATLH</sequence>
<dbReference type="EMBL" id="SJFN01000035">
    <property type="protein sequence ID" value="TBW34287.1"/>
    <property type="molecule type" value="Genomic_DNA"/>
</dbReference>
<protein>
    <submittedName>
        <fullName evidence="1">Uncharacterized protein</fullName>
    </submittedName>
</protein>
<proteinExistence type="predicted"/>
<evidence type="ECO:0000313" key="1">
    <source>
        <dbReference type="EMBL" id="TBW34287.1"/>
    </source>
</evidence>
<keyword evidence="2" id="KW-1185">Reference proteome</keyword>
<comment type="caution">
    <text evidence="1">The sequence shown here is derived from an EMBL/GenBank/DDBJ whole genome shotgun (WGS) entry which is preliminary data.</text>
</comment>
<evidence type="ECO:0000313" key="2">
    <source>
        <dbReference type="Proteomes" id="UP000292781"/>
    </source>
</evidence>
<organism evidence="1 2">
    <name type="scientific">Siculibacillus lacustris</name>
    <dbReference type="NCBI Taxonomy" id="1549641"/>
    <lineage>
        <taxon>Bacteria</taxon>
        <taxon>Pseudomonadati</taxon>
        <taxon>Pseudomonadota</taxon>
        <taxon>Alphaproteobacteria</taxon>
        <taxon>Hyphomicrobiales</taxon>
        <taxon>Ancalomicrobiaceae</taxon>
        <taxon>Siculibacillus</taxon>
    </lineage>
</organism>
<accession>A0A4Q9VGW6</accession>
<dbReference type="AlphaFoldDB" id="A0A4Q9VGW6"/>